<accession>A0A1W2E6R8</accession>
<dbReference type="GO" id="GO:0005886">
    <property type="term" value="C:plasma membrane"/>
    <property type="evidence" value="ECO:0007669"/>
    <property type="project" value="UniProtKB-SubCell"/>
</dbReference>
<comment type="similarity">
    <text evidence="2">Belongs to the ABC transporter superfamily.</text>
</comment>
<dbReference type="SUPFAM" id="SSF52540">
    <property type="entry name" value="P-loop containing nucleoside triphosphate hydrolases"/>
    <property type="match status" value="1"/>
</dbReference>
<protein>
    <submittedName>
        <fullName evidence="9">NitT/TauT family transport system ATP-binding protein</fullName>
    </submittedName>
</protein>
<dbReference type="PROSITE" id="PS50893">
    <property type="entry name" value="ABC_TRANSPORTER_2"/>
    <property type="match status" value="1"/>
</dbReference>
<dbReference type="Proteomes" id="UP000192656">
    <property type="component" value="Unassembled WGS sequence"/>
</dbReference>
<dbReference type="InterPro" id="IPR003593">
    <property type="entry name" value="AAA+_ATPase"/>
</dbReference>
<dbReference type="AlphaFoldDB" id="A0A1W2E6R8"/>
<dbReference type="PROSITE" id="PS00211">
    <property type="entry name" value="ABC_TRANSPORTER_1"/>
    <property type="match status" value="1"/>
</dbReference>
<dbReference type="InterPro" id="IPR050166">
    <property type="entry name" value="ABC_transporter_ATP-bind"/>
</dbReference>
<keyword evidence="6 9" id="KW-0067">ATP-binding</keyword>
<dbReference type="EMBL" id="FWXR01000022">
    <property type="protein sequence ID" value="SMD05454.1"/>
    <property type="molecule type" value="Genomic_DNA"/>
</dbReference>
<organism evidence="9 10">
    <name type="scientific">Fulvimarina manganoxydans</name>
    <dbReference type="NCBI Taxonomy" id="937218"/>
    <lineage>
        <taxon>Bacteria</taxon>
        <taxon>Pseudomonadati</taxon>
        <taxon>Pseudomonadota</taxon>
        <taxon>Alphaproteobacteria</taxon>
        <taxon>Hyphomicrobiales</taxon>
        <taxon>Aurantimonadaceae</taxon>
        <taxon>Fulvimarina</taxon>
    </lineage>
</organism>
<gene>
    <name evidence="9" type="ORF">SAMN06297251_12210</name>
</gene>
<evidence type="ECO:0000256" key="5">
    <source>
        <dbReference type="ARBA" id="ARBA00022741"/>
    </source>
</evidence>
<name>A0A1W2E6R8_9HYPH</name>
<dbReference type="GO" id="GO:0005524">
    <property type="term" value="F:ATP binding"/>
    <property type="evidence" value="ECO:0007669"/>
    <property type="project" value="UniProtKB-KW"/>
</dbReference>
<evidence type="ECO:0000256" key="2">
    <source>
        <dbReference type="ARBA" id="ARBA00005417"/>
    </source>
</evidence>
<dbReference type="RefSeq" id="WP_084411990.1">
    <property type="nucleotide sequence ID" value="NZ_FWXR01000022.1"/>
</dbReference>
<feature type="domain" description="ABC transporter" evidence="8">
    <location>
        <begin position="4"/>
        <end position="239"/>
    </location>
</feature>
<keyword evidence="3" id="KW-0813">Transport</keyword>
<evidence type="ECO:0000259" key="8">
    <source>
        <dbReference type="PROSITE" id="PS50893"/>
    </source>
</evidence>
<keyword evidence="7" id="KW-0472">Membrane</keyword>
<dbReference type="STRING" id="937218.SAMN06297251_12210"/>
<sequence>MSFVTARQIAVSYGDALILERVSLEVQKGAFVTIVGASGCGKSTFLRILLGQEQPSSGHVEIDGHPMAPEPDPERGVVFQKYSVFPHLTVLQNLMLPFELEGSAFLGRVFGARKREARDKAQAMMETIGLAHAAKRFPAQLSGGMQQRLAIGQALLKRPKIMLLDEPFGALDPGTRKDMQALLLELWRETGMTVFMVTHDIQEAFELGTRLLVFDKVRHDPQYPNAYGATVTYDLPLDHGERKKTAAIEAALIQSQTDKA</sequence>
<evidence type="ECO:0000313" key="10">
    <source>
        <dbReference type="Proteomes" id="UP000192656"/>
    </source>
</evidence>
<keyword evidence="10" id="KW-1185">Reference proteome</keyword>
<dbReference type="PANTHER" id="PTHR42788">
    <property type="entry name" value="TAURINE IMPORT ATP-BINDING PROTEIN-RELATED"/>
    <property type="match status" value="1"/>
</dbReference>
<dbReference type="InterPro" id="IPR003439">
    <property type="entry name" value="ABC_transporter-like_ATP-bd"/>
</dbReference>
<dbReference type="OrthoDB" id="9807242at2"/>
<evidence type="ECO:0000256" key="4">
    <source>
        <dbReference type="ARBA" id="ARBA00022475"/>
    </source>
</evidence>
<dbReference type="PANTHER" id="PTHR42788:SF7">
    <property type="entry name" value="NITRATE ABC TRANSPORTER ATP-BINDING PROTEIN"/>
    <property type="match status" value="1"/>
</dbReference>
<evidence type="ECO:0000256" key="1">
    <source>
        <dbReference type="ARBA" id="ARBA00004202"/>
    </source>
</evidence>
<dbReference type="CDD" id="cd03293">
    <property type="entry name" value="ABC_NrtD_SsuB_transporters"/>
    <property type="match status" value="1"/>
</dbReference>
<keyword evidence="5" id="KW-0547">Nucleotide-binding</keyword>
<dbReference type="InterPro" id="IPR027417">
    <property type="entry name" value="P-loop_NTPase"/>
</dbReference>
<evidence type="ECO:0000313" key="9">
    <source>
        <dbReference type="EMBL" id="SMD05454.1"/>
    </source>
</evidence>
<evidence type="ECO:0000256" key="3">
    <source>
        <dbReference type="ARBA" id="ARBA00022448"/>
    </source>
</evidence>
<proteinExistence type="inferred from homology"/>
<evidence type="ECO:0000256" key="6">
    <source>
        <dbReference type="ARBA" id="ARBA00022840"/>
    </source>
</evidence>
<dbReference type="SMART" id="SM00382">
    <property type="entry name" value="AAA"/>
    <property type="match status" value="1"/>
</dbReference>
<dbReference type="Gene3D" id="3.40.50.300">
    <property type="entry name" value="P-loop containing nucleotide triphosphate hydrolases"/>
    <property type="match status" value="1"/>
</dbReference>
<comment type="subcellular location">
    <subcellularLocation>
        <location evidence="1">Cell membrane</location>
        <topology evidence="1">Peripheral membrane protein</topology>
    </subcellularLocation>
</comment>
<dbReference type="Pfam" id="PF00005">
    <property type="entry name" value="ABC_tran"/>
    <property type="match status" value="1"/>
</dbReference>
<dbReference type="GO" id="GO:0016887">
    <property type="term" value="F:ATP hydrolysis activity"/>
    <property type="evidence" value="ECO:0007669"/>
    <property type="project" value="InterPro"/>
</dbReference>
<evidence type="ECO:0000256" key="7">
    <source>
        <dbReference type="ARBA" id="ARBA00023136"/>
    </source>
</evidence>
<reference evidence="9 10" key="1">
    <citation type="submission" date="2017-04" db="EMBL/GenBank/DDBJ databases">
        <authorList>
            <person name="Afonso C.L."/>
            <person name="Miller P.J."/>
            <person name="Scott M.A."/>
            <person name="Spackman E."/>
            <person name="Goraichik I."/>
            <person name="Dimitrov K.M."/>
            <person name="Suarez D.L."/>
            <person name="Swayne D.E."/>
        </authorList>
    </citation>
    <scope>NUCLEOTIDE SEQUENCE [LARGE SCALE GENOMIC DNA]</scope>
    <source>
        <strain evidence="9 10">CGMCC 1.10972</strain>
    </source>
</reference>
<dbReference type="InterPro" id="IPR017871">
    <property type="entry name" value="ABC_transporter-like_CS"/>
</dbReference>
<keyword evidence="4" id="KW-1003">Cell membrane</keyword>